<dbReference type="RefSeq" id="WP_228351745.1">
    <property type="nucleotide sequence ID" value="NZ_JACEGA010000001.1"/>
</dbReference>
<dbReference type="EMBL" id="JACEGA010000001">
    <property type="protein sequence ID" value="MBB2182010.1"/>
    <property type="molecule type" value="Genomic_DNA"/>
</dbReference>
<dbReference type="AlphaFoldDB" id="A0A839JX38"/>
<accession>A0A839JX38</accession>
<protein>
    <submittedName>
        <fullName evidence="1">Uncharacterized protein</fullName>
    </submittedName>
</protein>
<evidence type="ECO:0000313" key="2">
    <source>
        <dbReference type="Proteomes" id="UP000574276"/>
    </source>
</evidence>
<comment type="caution">
    <text evidence="1">The sequence shown here is derived from an EMBL/GenBank/DDBJ whole genome shotgun (WGS) entry which is preliminary data.</text>
</comment>
<sequence length="62" mass="6923">MATKPHRGKTLLKLPSRGRGTCPVCKTTRIKVLYDLIAEDGSKTTVCKRCQHKKLETVANLK</sequence>
<keyword evidence="2" id="KW-1185">Reference proteome</keyword>
<proteinExistence type="predicted"/>
<organism evidence="1 2">
    <name type="scientific">Variimorphobacter saccharofermentans</name>
    <dbReference type="NCBI Taxonomy" id="2755051"/>
    <lineage>
        <taxon>Bacteria</taxon>
        <taxon>Bacillati</taxon>
        <taxon>Bacillota</taxon>
        <taxon>Clostridia</taxon>
        <taxon>Lachnospirales</taxon>
        <taxon>Lachnospiraceae</taxon>
        <taxon>Variimorphobacter</taxon>
    </lineage>
</organism>
<evidence type="ECO:0000313" key="1">
    <source>
        <dbReference type="EMBL" id="MBB2182010.1"/>
    </source>
</evidence>
<gene>
    <name evidence="1" type="ORF">H0486_03860</name>
</gene>
<reference evidence="1 2" key="1">
    <citation type="submission" date="2020-07" db="EMBL/GenBank/DDBJ databases">
        <title>Characterization and genome sequencing of isolate MD1, a novel member within the family Lachnospiraceae.</title>
        <authorList>
            <person name="Rettenmaier R."/>
            <person name="Di Bello L."/>
            <person name="Zinser C."/>
            <person name="Scheitz K."/>
            <person name="Liebl W."/>
            <person name="Zverlov V."/>
        </authorList>
    </citation>
    <scope>NUCLEOTIDE SEQUENCE [LARGE SCALE GENOMIC DNA]</scope>
    <source>
        <strain evidence="1 2">MD1</strain>
    </source>
</reference>
<name>A0A839JX38_9FIRM</name>
<dbReference type="Proteomes" id="UP000574276">
    <property type="component" value="Unassembled WGS sequence"/>
</dbReference>